<proteinExistence type="predicted"/>
<dbReference type="EMBL" id="PNBX01000027">
    <property type="protein sequence ID" value="TMO68989.1"/>
    <property type="molecule type" value="Genomic_DNA"/>
</dbReference>
<protein>
    <recommendedName>
        <fullName evidence="3">Zinc-dependent peptidase</fullName>
    </recommendedName>
</protein>
<evidence type="ECO:0008006" key="3">
    <source>
        <dbReference type="Google" id="ProtNLM"/>
    </source>
</evidence>
<gene>
    <name evidence="1" type="ORF">CWC19_07190</name>
</gene>
<name>A0A5S3VAL7_9GAMM</name>
<dbReference type="SUPFAM" id="SSF55486">
    <property type="entry name" value="Metalloproteases ('zincins'), catalytic domain"/>
    <property type="match status" value="1"/>
</dbReference>
<dbReference type="RefSeq" id="WP_138591250.1">
    <property type="nucleotide sequence ID" value="NZ_PNBX01000027.1"/>
</dbReference>
<organism evidence="1 2">
    <name type="scientific">Pseudoalteromonas aurantia</name>
    <dbReference type="NCBI Taxonomy" id="43654"/>
    <lineage>
        <taxon>Bacteria</taxon>
        <taxon>Pseudomonadati</taxon>
        <taxon>Pseudomonadota</taxon>
        <taxon>Gammaproteobacteria</taxon>
        <taxon>Alteromonadales</taxon>
        <taxon>Pseudoalteromonadaceae</taxon>
        <taxon>Pseudoalteromonas</taxon>
    </lineage>
</organism>
<dbReference type="PANTHER" id="PTHR30164:SF2">
    <property type="entry name" value="PROTEIN MTFA"/>
    <property type="match status" value="1"/>
</dbReference>
<dbReference type="Gene3D" id="1.10.472.150">
    <property type="entry name" value="Glucose-regulated metallo-peptidase M90, N-terminal domain"/>
    <property type="match status" value="1"/>
</dbReference>
<dbReference type="CDD" id="cd20169">
    <property type="entry name" value="Peptidase_M90_mtfA"/>
    <property type="match status" value="1"/>
</dbReference>
<evidence type="ECO:0000313" key="1">
    <source>
        <dbReference type="EMBL" id="TMO68989.1"/>
    </source>
</evidence>
<reference evidence="2" key="2">
    <citation type="submission" date="2019-06" db="EMBL/GenBank/DDBJ databases">
        <title>Co-occurence of chitin degradation, pigmentation and bioactivity in marine Pseudoalteromonas.</title>
        <authorList>
            <person name="Sonnenschein E.C."/>
            <person name="Bech P.K."/>
        </authorList>
    </citation>
    <scope>NUCLEOTIDE SEQUENCE [LARGE SCALE GENOMIC DNA]</scope>
    <source>
        <strain evidence="2">S3790</strain>
    </source>
</reference>
<reference evidence="1 2" key="1">
    <citation type="submission" date="2018-01" db="EMBL/GenBank/DDBJ databases">
        <authorList>
            <person name="Paulsen S."/>
            <person name="Gram L.K."/>
        </authorList>
    </citation>
    <scope>NUCLEOTIDE SEQUENCE [LARGE SCALE GENOMIC DNA]</scope>
    <source>
        <strain evidence="1 2">S3790</strain>
    </source>
</reference>
<dbReference type="InterPro" id="IPR042252">
    <property type="entry name" value="MtfA_N"/>
</dbReference>
<dbReference type="GO" id="GO:0005829">
    <property type="term" value="C:cytosol"/>
    <property type="evidence" value="ECO:0007669"/>
    <property type="project" value="TreeGrafter"/>
</dbReference>
<dbReference type="PANTHER" id="PTHR30164">
    <property type="entry name" value="MTFA PEPTIDASE"/>
    <property type="match status" value="1"/>
</dbReference>
<dbReference type="InterPro" id="IPR010384">
    <property type="entry name" value="MtfA_fam"/>
</dbReference>
<dbReference type="OrthoDB" id="9786424at2"/>
<accession>A0A5S3VAL7</accession>
<dbReference type="GO" id="GO:0004177">
    <property type="term" value="F:aminopeptidase activity"/>
    <property type="evidence" value="ECO:0007669"/>
    <property type="project" value="TreeGrafter"/>
</dbReference>
<sequence>MINSVLLLALGVFVLVYWRWSMIQHSIWKRKYRAHGLSRNDKAVLLKYMSIYRHMTDKDRASLERHIVWFLGEKRIIGRDGLKVNRAMELVVAADACLLVLNKPWPLYPNVKEVLLYPSSYYVPQTSKDGAGLVNYHTSIRQGESWPGGTLVLSWHDVLEGNRLPGDGHNLVFHEFAHQLDQQTGQTNGTPALISREQYTHWAKVFQRAYSNLKSHVAYQMPHVIHSYGATNEAEFFAVVTETFIEKPAELKSYDPELFSLLCQYYQFNPSDWVKSFE</sequence>
<dbReference type="InterPro" id="IPR024079">
    <property type="entry name" value="MetalloPept_cat_dom_sf"/>
</dbReference>
<dbReference type="Proteomes" id="UP000307217">
    <property type="component" value="Unassembled WGS sequence"/>
</dbReference>
<comment type="caution">
    <text evidence="1">The sequence shown here is derived from an EMBL/GenBank/DDBJ whole genome shotgun (WGS) entry which is preliminary data.</text>
</comment>
<dbReference type="Pfam" id="PF06167">
    <property type="entry name" value="Peptidase_M90"/>
    <property type="match status" value="1"/>
</dbReference>
<dbReference type="Gene3D" id="3.40.390.10">
    <property type="entry name" value="Collagenase (Catalytic Domain)"/>
    <property type="match status" value="1"/>
</dbReference>
<dbReference type="AlphaFoldDB" id="A0A5S3VAL7"/>
<dbReference type="GO" id="GO:0008237">
    <property type="term" value="F:metallopeptidase activity"/>
    <property type="evidence" value="ECO:0007669"/>
    <property type="project" value="InterPro"/>
</dbReference>
<evidence type="ECO:0000313" key="2">
    <source>
        <dbReference type="Proteomes" id="UP000307217"/>
    </source>
</evidence>